<dbReference type="AlphaFoldDB" id="A0A2I2KWR2"/>
<feature type="region of interest" description="Disordered" evidence="1">
    <location>
        <begin position="1"/>
        <end position="23"/>
    </location>
</feature>
<evidence type="ECO:0000313" key="2">
    <source>
        <dbReference type="EMBL" id="SNQ50101.1"/>
    </source>
</evidence>
<dbReference type="RefSeq" id="WP_207770448.1">
    <property type="nucleotide sequence ID" value="NZ_FZMO01000335.1"/>
</dbReference>
<name>A0A2I2KWR2_9ACTN</name>
<sequence length="58" mass="6353">MELSAESAAERRPGGMAELRGAPKVVDLAPSARDTETGRRLWDISEELTGVRFKLPPM</sequence>
<accession>A0A2I2KWR2</accession>
<gene>
    <name evidence="2" type="ORF">FRACA_400034</name>
</gene>
<evidence type="ECO:0000313" key="3">
    <source>
        <dbReference type="Proteomes" id="UP000234331"/>
    </source>
</evidence>
<dbReference type="EMBL" id="FZMO01000335">
    <property type="protein sequence ID" value="SNQ50101.1"/>
    <property type="molecule type" value="Genomic_DNA"/>
</dbReference>
<dbReference type="Proteomes" id="UP000234331">
    <property type="component" value="Unassembled WGS sequence"/>
</dbReference>
<organism evidence="2 3">
    <name type="scientific">Frankia canadensis</name>
    <dbReference type="NCBI Taxonomy" id="1836972"/>
    <lineage>
        <taxon>Bacteria</taxon>
        <taxon>Bacillati</taxon>
        <taxon>Actinomycetota</taxon>
        <taxon>Actinomycetes</taxon>
        <taxon>Frankiales</taxon>
        <taxon>Frankiaceae</taxon>
        <taxon>Frankia</taxon>
    </lineage>
</organism>
<proteinExistence type="predicted"/>
<protein>
    <submittedName>
        <fullName evidence="2">Uncharacterized protein</fullName>
    </submittedName>
</protein>
<keyword evidence="3" id="KW-1185">Reference proteome</keyword>
<evidence type="ECO:0000256" key="1">
    <source>
        <dbReference type="SAM" id="MobiDB-lite"/>
    </source>
</evidence>
<reference evidence="2 3" key="1">
    <citation type="submission" date="2017-06" db="EMBL/GenBank/DDBJ databases">
        <authorList>
            <person name="Kim H.J."/>
            <person name="Triplett B.A."/>
        </authorList>
    </citation>
    <scope>NUCLEOTIDE SEQUENCE [LARGE SCALE GENOMIC DNA]</scope>
    <source>
        <strain evidence="2">FRACA_ARgP5</strain>
    </source>
</reference>